<name>A0ABU7ISZ1_9FLAO</name>
<accession>A0ABU7ISZ1</accession>
<evidence type="ECO:0000313" key="1">
    <source>
        <dbReference type="EMBL" id="MEE1975896.1"/>
    </source>
</evidence>
<protein>
    <submittedName>
        <fullName evidence="1">Uncharacterized protein</fullName>
    </submittedName>
</protein>
<organism evidence="1 2">
    <name type="scientific">Maribacter cobaltidurans</name>
    <dbReference type="NCBI Taxonomy" id="1178778"/>
    <lineage>
        <taxon>Bacteria</taxon>
        <taxon>Pseudomonadati</taxon>
        <taxon>Bacteroidota</taxon>
        <taxon>Flavobacteriia</taxon>
        <taxon>Flavobacteriales</taxon>
        <taxon>Flavobacteriaceae</taxon>
        <taxon>Maribacter</taxon>
    </lineage>
</organism>
<proteinExistence type="predicted"/>
<reference evidence="1 2" key="1">
    <citation type="submission" date="2024-01" db="EMBL/GenBank/DDBJ databases">
        <title>Maribacter spp. originated from different algae showed divergent polysaccharides utilization ability.</title>
        <authorList>
            <person name="Wang H."/>
            <person name="Wu Y."/>
        </authorList>
    </citation>
    <scope>NUCLEOTIDE SEQUENCE [LARGE SCALE GENOMIC DNA]</scope>
    <source>
        <strain evidence="1 2">PR1</strain>
    </source>
</reference>
<keyword evidence="2" id="KW-1185">Reference proteome</keyword>
<gene>
    <name evidence="1" type="ORF">V1I91_07430</name>
</gene>
<dbReference type="EMBL" id="JAZDDG010000003">
    <property type="protein sequence ID" value="MEE1975896.1"/>
    <property type="molecule type" value="Genomic_DNA"/>
</dbReference>
<evidence type="ECO:0000313" key="2">
    <source>
        <dbReference type="Proteomes" id="UP001356308"/>
    </source>
</evidence>
<dbReference type="Proteomes" id="UP001356308">
    <property type="component" value="Unassembled WGS sequence"/>
</dbReference>
<sequence>MKHHRRLSPTTSRKFAFFTGLPVNQKVRWVAAKETISLVSEN</sequence>
<comment type="caution">
    <text evidence="1">The sequence shown here is derived from an EMBL/GenBank/DDBJ whole genome shotgun (WGS) entry which is preliminary data.</text>
</comment>